<dbReference type="PROSITE" id="PS50893">
    <property type="entry name" value="ABC_TRANSPORTER_2"/>
    <property type="match status" value="1"/>
</dbReference>
<dbReference type="CDD" id="cd18548">
    <property type="entry name" value="ABC_6TM_Tm287_like"/>
    <property type="match status" value="1"/>
</dbReference>
<feature type="transmembrane region" description="Helical" evidence="8">
    <location>
        <begin position="12"/>
        <end position="33"/>
    </location>
</feature>
<feature type="transmembrane region" description="Helical" evidence="8">
    <location>
        <begin position="157"/>
        <end position="180"/>
    </location>
</feature>
<name>A0ABZ1Z5V2_9NOCA</name>
<evidence type="ECO:0000259" key="10">
    <source>
        <dbReference type="PROSITE" id="PS50929"/>
    </source>
</evidence>
<protein>
    <submittedName>
        <fullName evidence="11">ABC transporter ATP-binding protein/permease</fullName>
    </submittedName>
</protein>
<dbReference type="PROSITE" id="PS00211">
    <property type="entry name" value="ABC_TRANSPORTER_1"/>
    <property type="match status" value="1"/>
</dbReference>
<evidence type="ECO:0000259" key="9">
    <source>
        <dbReference type="PROSITE" id="PS50893"/>
    </source>
</evidence>
<feature type="transmembrane region" description="Helical" evidence="8">
    <location>
        <begin position="53"/>
        <end position="78"/>
    </location>
</feature>
<dbReference type="Pfam" id="PF00005">
    <property type="entry name" value="ABC_tran"/>
    <property type="match status" value="1"/>
</dbReference>
<dbReference type="SUPFAM" id="SSF90123">
    <property type="entry name" value="ABC transporter transmembrane region"/>
    <property type="match status" value="1"/>
</dbReference>
<evidence type="ECO:0000256" key="6">
    <source>
        <dbReference type="ARBA" id="ARBA00023136"/>
    </source>
</evidence>
<keyword evidence="5 8" id="KW-1133">Transmembrane helix</keyword>
<dbReference type="GO" id="GO:0005524">
    <property type="term" value="F:ATP binding"/>
    <property type="evidence" value="ECO:0007669"/>
    <property type="project" value="UniProtKB-KW"/>
</dbReference>
<dbReference type="Gene3D" id="1.20.1560.10">
    <property type="entry name" value="ABC transporter type 1, transmembrane domain"/>
    <property type="match status" value="1"/>
</dbReference>
<evidence type="ECO:0000256" key="4">
    <source>
        <dbReference type="ARBA" id="ARBA00022840"/>
    </source>
</evidence>
<keyword evidence="12" id="KW-1185">Reference proteome</keyword>
<dbReference type="Pfam" id="PF00664">
    <property type="entry name" value="ABC_membrane"/>
    <property type="match status" value="1"/>
</dbReference>
<organism evidence="11 12">
    <name type="scientific">Nocardia vinacea</name>
    <dbReference type="NCBI Taxonomy" id="96468"/>
    <lineage>
        <taxon>Bacteria</taxon>
        <taxon>Bacillati</taxon>
        <taxon>Actinomycetota</taxon>
        <taxon>Actinomycetes</taxon>
        <taxon>Mycobacteriales</taxon>
        <taxon>Nocardiaceae</taxon>
        <taxon>Nocardia</taxon>
    </lineage>
</organism>
<keyword evidence="3" id="KW-0547">Nucleotide-binding</keyword>
<dbReference type="PANTHER" id="PTHR43394:SF1">
    <property type="entry name" value="ATP-BINDING CASSETTE SUB-FAMILY B MEMBER 10, MITOCHONDRIAL"/>
    <property type="match status" value="1"/>
</dbReference>
<reference evidence="11" key="1">
    <citation type="submission" date="2022-10" db="EMBL/GenBank/DDBJ databases">
        <title>The complete genomes of actinobacterial strains from the NBC collection.</title>
        <authorList>
            <person name="Joergensen T.S."/>
            <person name="Alvarez Arevalo M."/>
            <person name="Sterndorff E.B."/>
            <person name="Faurdal D."/>
            <person name="Vuksanovic O."/>
            <person name="Mourched A.-S."/>
            <person name="Charusanti P."/>
            <person name="Shaw S."/>
            <person name="Blin K."/>
            <person name="Weber T."/>
        </authorList>
    </citation>
    <scope>NUCLEOTIDE SEQUENCE</scope>
    <source>
        <strain evidence="11">NBC_01482</strain>
    </source>
</reference>
<dbReference type="InterPro" id="IPR003593">
    <property type="entry name" value="AAA+_ATPase"/>
</dbReference>
<evidence type="ECO:0000313" key="12">
    <source>
        <dbReference type="Proteomes" id="UP001432062"/>
    </source>
</evidence>
<dbReference type="EMBL" id="CP109441">
    <property type="protein sequence ID" value="WUV49766.1"/>
    <property type="molecule type" value="Genomic_DNA"/>
</dbReference>
<feature type="transmembrane region" description="Helical" evidence="8">
    <location>
        <begin position="237"/>
        <end position="260"/>
    </location>
</feature>
<comment type="subcellular location">
    <subcellularLocation>
        <location evidence="1">Cell membrane</location>
        <topology evidence="1">Multi-pass membrane protein</topology>
    </subcellularLocation>
</comment>
<proteinExistence type="predicted"/>
<dbReference type="RefSeq" id="WP_329414361.1">
    <property type="nucleotide sequence ID" value="NZ_CP109441.1"/>
</dbReference>
<feature type="region of interest" description="Disordered" evidence="7">
    <location>
        <begin position="582"/>
        <end position="602"/>
    </location>
</feature>
<dbReference type="SUPFAM" id="SSF52540">
    <property type="entry name" value="P-loop containing nucleoside triphosphate hydrolases"/>
    <property type="match status" value="1"/>
</dbReference>
<evidence type="ECO:0000256" key="8">
    <source>
        <dbReference type="SAM" id="Phobius"/>
    </source>
</evidence>
<dbReference type="InterPro" id="IPR039421">
    <property type="entry name" value="Type_1_exporter"/>
</dbReference>
<dbReference type="InterPro" id="IPR011527">
    <property type="entry name" value="ABC1_TM_dom"/>
</dbReference>
<evidence type="ECO:0000256" key="2">
    <source>
        <dbReference type="ARBA" id="ARBA00022692"/>
    </source>
</evidence>
<dbReference type="InterPro" id="IPR036640">
    <property type="entry name" value="ABC1_TM_sf"/>
</dbReference>
<evidence type="ECO:0000256" key="1">
    <source>
        <dbReference type="ARBA" id="ARBA00004651"/>
    </source>
</evidence>
<evidence type="ECO:0000256" key="3">
    <source>
        <dbReference type="ARBA" id="ARBA00022741"/>
    </source>
</evidence>
<dbReference type="Gene3D" id="3.40.50.300">
    <property type="entry name" value="P-loop containing nucleotide triphosphate hydrolases"/>
    <property type="match status" value="1"/>
</dbReference>
<keyword evidence="6 8" id="KW-0472">Membrane</keyword>
<sequence>MLIRLLRTHLAPYRAQLAGVVGLQLISVIAMLYLPTLNADLIDNGVTKGDIGYIWTTGLWMLAVTGVQIIASACSVYLGAQAAMGAGRDLRGAVLHRVGTFSAREVGMFGAPSLITRNTNDIQQVQLLIVMSATILVMAPIMCIGGIFMALREDLGLSWLLLIAVPALAISMGVIVAKMVPGFRDMQQRIDEVNRVLREQITGIRVVRAFVRERQETWRFGVANTELTESSLRVGRLMALMFPLVMLISNITAVAVIWFGGHLINDDKMQIGSLTAMLSYIMQILMAVMMASFLAMMAPRAAVSADRIGEVLETETSVLPPRLPQPFKGDPAQVDLRFAEFAFPGADKPVLSAIRFQVEPGTTTAIVGSTGAGKTTLLNLIPRLIDVTDGAVYVGGTDVRHIDLEVLREQIGLVPQKAYLFSGTIAGNLRYGNPDATDEELWRCLEIAQAADFVRDMPQGLQTPVAQGGTTVSGGQRQRLAIARALVKKPRVYLFDDSFSALDVATDARLREALRPETRDASVIIVAQRVTTIRDADQIVVLEDGVIAGIGTHEQLMRDCAEYQEIVASQLGADEAVVLAKRNASPPDASGDGYRTRREEIR</sequence>
<feature type="transmembrane region" description="Helical" evidence="8">
    <location>
        <begin position="127"/>
        <end position="151"/>
    </location>
</feature>
<feature type="transmembrane region" description="Helical" evidence="8">
    <location>
        <begin position="280"/>
        <end position="298"/>
    </location>
</feature>
<dbReference type="PANTHER" id="PTHR43394">
    <property type="entry name" value="ATP-DEPENDENT PERMEASE MDL1, MITOCHONDRIAL"/>
    <property type="match status" value="1"/>
</dbReference>
<keyword evidence="4 11" id="KW-0067">ATP-binding</keyword>
<dbReference type="InterPro" id="IPR003439">
    <property type="entry name" value="ABC_transporter-like_ATP-bd"/>
</dbReference>
<dbReference type="InterPro" id="IPR017871">
    <property type="entry name" value="ABC_transporter-like_CS"/>
</dbReference>
<feature type="domain" description="ABC transmembrane type-1" evidence="10">
    <location>
        <begin position="18"/>
        <end position="300"/>
    </location>
</feature>
<gene>
    <name evidence="11" type="ORF">OG563_17125</name>
</gene>
<dbReference type="SMART" id="SM00382">
    <property type="entry name" value="AAA"/>
    <property type="match status" value="1"/>
</dbReference>
<feature type="domain" description="ABC transporter" evidence="9">
    <location>
        <begin position="336"/>
        <end position="569"/>
    </location>
</feature>
<accession>A0ABZ1Z5V2</accession>
<evidence type="ECO:0000256" key="7">
    <source>
        <dbReference type="SAM" id="MobiDB-lite"/>
    </source>
</evidence>
<dbReference type="InterPro" id="IPR027417">
    <property type="entry name" value="P-loop_NTPase"/>
</dbReference>
<dbReference type="PROSITE" id="PS50929">
    <property type="entry name" value="ABC_TM1F"/>
    <property type="match status" value="1"/>
</dbReference>
<evidence type="ECO:0000313" key="11">
    <source>
        <dbReference type="EMBL" id="WUV49766.1"/>
    </source>
</evidence>
<keyword evidence="2 8" id="KW-0812">Transmembrane</keyword>
<evidence type="ECO:0000256" key="5">
    <source>
        <dbReference type="ARBA" id="ARBA00022989"/>
    </source>
</evidence>
<dbReference type="Proteomes" id="UP001432062">
    <property type="component" value="Chromosome"/>
</dbReference>